<keyword evidence="6 10" id="KW-0175">Coiled coil</keyword>
<evidence type="ECO:0000256" key="2">
    <source>
        <dbReference type="ARBA" id="ARBA00006379"/>
    </source>
</evidence>
<evidence type="ECO:0000313" key="13">
    <source>
        <dbReference type="EMBL" id="KMS65472.1"/>
    </source>
</evidence>
<evidence type="ECO:0000313" key="14">
    <source>
        <dbReference type="Proteomes" id="UP000035740"/>
    </source>
</evidence>
<name>A0A0J7YPK7_BETVV</name>
<dbReference type="AlphaFoldDB" id="A0A0J7YPK7"/>
<gene>
    <name evidence="13" type="ORF">BVRB_035650</name>
</gene>
<sequence>ATMQTSMEKAASDHHSEEKTNEYILQNLTDKENVLRDQSTQLNKSYSFYFSNTLADMNLARAYEITRVQVASATAGKTRLEGELKTLPKTFESLQTSVQEAEAKLAQQQIEIDEKRKAMKRNQEVLSQALEFFNSRLGLFFERESHDGTGFRLKATFTCLGEDYSERASFCIDIDGGKYVVNDCLPEIDSEEIVQRLQKTDDLSH</sequence>
<comment type="subunit">
    <text evidence="9">Component of the NDC80 complex.</text>
</comment>
<dbReference type="GO" id="GO:0051301">
    <property type="term" value="P:cell division"/>
    <property type="evidence" value="ECO:0007669"/>
    <property type="project" value="UniProtKB-UniRule"/>
</dbReference>
<comment type="function">
    <text evidence="9">Acts as a component of the essential kinetochore-associated NDC80 complex, which is required for chromosome segregation and spindle checkpoint activity.</text>
</comment>
<feature type="non-terminal residue" evidence="13">
    <location>
        <position position="205"/>
    </location>
</feature>
<comment type="subcellular location">
    <subcellularLocation>
        <location evidence="1">Chromosome</location>
        <location evidence="1">Centromere</location>
    </subcellularLocation>
    <subcellularLocation>
        <location evidence="9">Nucleus</location>
    </subcellularLocation>
    <subcellularLocation>
        <location evidence="9">Chromosome</location>
        <location evidence="9">Centromere</location>
        <location evidence="9">Kinetochore</location>
    </subcellularLocation>
</comment>
<dbReference type="Pfam" id="PF08234">
    <property type="entry name" value="Spindle_Spc25"/>
    <property type="match status" value="1"/>
</dbReference>
<dbReference type="CDD" id="cd23784">
    <property type="entry name" value="RWD_Spc25"/>
    <property type="match status" value="1"/>
</dbReference>
<keyword evidence="9" id="KW-0995">Kinetochore</keyword>
<evidence type="ECO:0000256" key="7">
    <source>
        <dbReference type="ARBA" id="ARBA00023306"/>
    </source>
</evidence>
<evidence type="ECO:0000256" key="10">
    <source>
        <dbReference type="SAM" id="Coils"/>
    </source>
</evidence>
<dbReference type="Gramene" id="KMS65472">
    <property type="protein sequence ID" value="KMS65472"/>
    <property type="gene ID" value="BVRB_035650"/>
</dbReference>
<keyword evidence="4 9" id="KW-0132">Cell division</keyword>
<evidence type="ECO:0000256" key="8">
    <source>
        <dbReference type="ARBA" id="ARBA00023328"/>
    </source>
</evidence>
<evidence type="ECO:0000256" key="4">
    <source>
        <dbReference type="ARBA" id="ARBA00022618"/>
    </source>
</evidence>
<dbReference type="EMBL" id="KQ108092">
    <property type="protein sequence ID" value="KMS65472.1"/>
    <property type="molecule type" value="Genomic_DNA"/>
</dbReference>
<evidence type="ECO:0000256" key="11">
    <source>
        <dbReference type="SAM" id="MobiDB-lite"/>
    </source>
</evidence>
<protein>
    <recommendedName>
        <fullName evidence="9">Kinetochore protein SPC25</fullName>
    </recommendedName>
</protein>
<feature type="region of interest" description="Disordered" evidence="11">
    <location>
        <begin position="1"/>
        <end position="20"/>
    </location>
</feature>
<dbReference type="GO" id="GO:0031262">
    <property type="term" value="C:Ndc80 complex"/>
    <property type="evidence" value="ECO:0007669"/>
    <property type="project" value="InterPro"/>
</dbReference>
<evidence type="ECO:0000256" key="9">
    <source>
        <dbReference type="RuleBase" id="RU367150"/>
    </source>
</evidence>
<reference evidence="13 14" key="1">
    <citation type="journal article" date="2014" name="Nature">
        <title>The genome of the recently domesticated crop plant sugar beet (Beta vulgaris).</title>
        <authorList>
            <person name="Dohm J.C."/>
            <person name="Minoche A.E."/>
            <person name="Holtgrawe D."/>
            <person name="Capella-Gutierrez S."/>
            <person name="Zakrzewski F."/>
            <person name="Tafer H."/>
            <person name="Rupp O."/>
            <person name="Sorensen T.R."/>
            <person name="Stracke R."/>
            <person name="Reinhardt R."/>
            <person name="Goesmann A."/>
            <person name="Kraft T."/>
            <person name="Schulz B."/>
            <person name="Stadler P.F."/>
            <person name="Schmidt T."/>
            <person name="Gabaldon T."/>
            <person name="Lehrach H."/>
            <person name="Weisshaar B."/>
            <person name="Himmelbauer H."/>
        </authorList>
    </citation>
    <scope>NUCLEOTIDE SEQUENCE [LARGE SCALE GENOMIC DNA]</scope>
    <source>
        <tissue evidence="13">Taproot</tissue>
    </source>
</reference>
<organism evidence="13 14">
    <name type="scientific">Beta vulgaris subsp. vulgaris</name>
    <name type="common">Beet</name>
    <dbReference type="NCBI Taxonomy" id="3555"/>
    <lineage>
        <taxon>Eukaryota</taxon>
        <taxon>Viridiplantae</taxon>
        <taxon>Streptophyta</taxon>
        <taxon>Embryophyta</taxon>
        <taxon>Tracheophyta</taxon>
        <taxon>Spermatophyta</taxon>
        <taxon>Magnoliopsida</taxon>
        <taxon>eudicotyledons</taxon>
        <taxon>Gunneridae</taxon>
        <taxon>Pentapetalae</taxon>
        <taxon>Caryophyllales</taxon>
        <taxon>Chenopodiaceae</taxon>
        <taxon>Betoideae</taxon>
        <taxon>Beta</taxon>
    </lineage>
</organism>
<keyword evidence="9" id="KW-0539">Nucleus</keyword>
<keyword evidence="7 9" id="KW-0131">Cell cycle</keyword>
<dbReference type="GO" id="GO:0007059">
    <property type="term" value="P:chromosome segregation"/>
    <property type="evidence" value="ECO:0007669"/>
    <property type="project" value="InterPro"/>
</dbReference>
<feature type="coiled-coil region" evidence="10">
    <location>
        <begin position="91"/>
        <end position="125"/>
    </location>
</feature>
<evidence type="ECO:0000256" key="3">
    <source>
        <dbReference type="ARBA" id="ARBA00022454"/>
    </source>
</evidence>
<keyword evidence="14" id="KW-1185">Reference proteome</keyword>
<feature type="compositionally biased region" description="Basic and acidic residues" evidence="11">
    <location>
        <begin position="10"/>
        <end position="20"/>
    </location>
</feature>
<dbReference type="Gene3D" id="3.30.457.50">
    <property type="entry name" value="Chromosome segregation protein Spc25"/>
    <property type="match status" value="1"/>
</dbReference>
<keyword evidence="8 9" id="KW-0137">Centromere</keyword>
<keyword evidence="3 9" id="KW-0158">Chromosome</keyword>
<comment type="similarity">
    <text evidence="2 9">Belongs to the SPC25 family.</text>
</comment>
<dbReference type="GO" id="GO:0005634">
    <property type="term" value="C:nucleus"/>
    <property type="evidence" value="ECO:0007669"/>
    <property type="project" value="UniProtKB-SubCell"/>
</dbReference>
<feature type="non-terminal residue" evidence="13">
    <location>
        <position position="1"/>
    </location>
</feature>
<evidence type="ECO:0000256" key="1">
    <source>
        <dbReference type="ARBA" id="ARBA00004584"/>
    </source>
</evidence>
<accession>A0A0J7YPK7</accession>
<proteinExistence type="inferred from homology"/>
<evidence type="ECO:0000256" key="5">
    <source>
        <dbReference type="ARBA" id="ARBA00022776"/>
    </source>
</evidence>
<feature type="domain" description="Chromosome segregation protein Spc25 C-terminal" evidence="12">
    <location>
        <begin position="152"/>
        <end position="204"/>
    </location>
</feature>
<keyword evidence="5 9" id="KW-0498">Mitosis</keyword>
<evidence type="ECO:0000259" key="12">
    <source>
        <dbReference type="Pfam" id="PF08234"/>
    </source>
</evidence>
<dbReference type="Proteomes" id="UP000035740">
    <property type="component" value="Unassembled WGS sequence"/>
</dbReference>
<dbReference type="InterPro" id="IPR013255">
    <property type="entry name" value="Spc25_C"/>
</dbReference>
<evidence type="ECO:0000256" key="6">
    <source>
        <dbReference type="ARBA" id="ARBA00023054"/>
    </source>
</evidence>